<dbReference type="GO" id="GO:0004557">
    <property type="term" value="F:alpha-galactosidase activity"/>
    <property type="evidence" value="ECO:0007669"/>
    <property type="project" value="UniProtKB-EC"/>
</dbReference>
<evidence type="ECO:0000313" key="11">
    <source>
        <dbReference type="EMBL" id="MFC7140998.1"/>
    </source>
</evidence>
<evidence type="ECO:0000256" key="3">
    <source>
        <dbReference type="ARBA" id="ARBA00010141"/>
    </source>
</evidence>
<name>A0ABD5Y546_9EURY</name>
<evidence type="ECO:0000256" key="6">
    <source>
        <dbReference type="ARBA" id="ARBA00023027"/>
    </source>
</evidence>
<dbReference type="InterPro" id="IPR015955">
    <property type="entry name" value="Lactate_DH/Glyco_Ohase_4_C"/>
</dbReference>
<comment type="caution">
    <text evidence="11">The sequence shown here is derived from an EMBL/GenBank/DDBJ whole genome shotgun (WGS) entry which is preliminary data.</text>
</comment>
<dbReference type="InterPro" id="IPR022616">
    <property type="entry name" value="Glyco_hydro_4_C"/>
</dbReference>
<dbReference type="EMBL" id="JBHTAS010000001">
    <property type="protein sequence ID" value="MFC7140998.1"/>
    <property type="molecule type" value="Genomic_DNA"/>
</dbReference>
<keyword evidence="5 11" id="KW-0378">Hydrolase</keyword>
<evidence type="ECO:0000256" key="7">
    <source>
        <dbReference type="ARBA" id="ARBA00023211"/>
    </source>
</evidence>
<evidence type="ECO:0000256" key="8">
    <source>
        <dbReference type="ARBA" id="ARBA00023277"/>
    </source>
</evidence>
<dbReference type="PANTHER" id="PTHR32092:SF6">
    <property type="entry name" value="ALPHA-GALACTOSIDASE"/>
    <property type="match status" value="1"/>
</dbReference>
<feature type="domain" description="Glycosyl hydrolase family 4 C-terminal" evidence="10">
    <location>
        <begin position="193"/>
        <end position="407"/>
    </location>
</feature>
<evidence type="ECO:0000313" key="12">
    <source>
        <dbReference type="Proteomes" id="UP001596432"/>
    </source>
</evidence>
<evidence type="ECO:0000256" key="9">
    <source>
        <dbReference type="ARBA" id="ARBA00023295"/>
    </source>
</evidence>
<keyword evidence="7" id="KW-0464">Manganese</keyword>
<keyword evidence="12" id="KW-1185">Reference proteome</keyword>
<dbReference type="SUPFAM" id="SSF56327">
    <property type="entry name" value="LDH C-terminal domain-like"/>
    <property type="match status" value="1"/>
</dbReference>
<dbReference type="RefSeq" id="WP_274322091.1">
    <property type="nucleotide sequence ID" value="NZ_CP118158.1"/>
</dbReference>
<sequence length="448" mass="49817">MPTITFIGAGSMVFATNLVGDILSYEALSDSRIRLMDIDEHRLEQTRQIAEAMVDNEGLDATVEATTDRREALEDADYVLNMINVGGTEPFENEIRIPEKYGVEQAIGDTTGPGGVFRGLRTIPTMLDIAADMEELCPDALLLNYTNPMAIVCKAVYEATDVEVVGLCHSVPHTAEAIAEYVDVPQEELDYWVAGINHMAWFLTAEHDGESVYPALEAAYEDEETYRKDTVRFEMMRHFGYFPTESSHHMSEYVPYFRTDGDVIEEMAGTDYAERMATATYLEGWQERSDERDSPELDVDLDEVEVERSEEYAARLIHSLETDTPRRFNLNVPNHDNAIENLPNDACVEVPVFADGAGVHPCSVGELPAEVAALDRQHTTVYELAVEGALEGDREKIHQALKLDPLTAASCTLEEIHEMTEELIEANEAYIPDLDGGGRARPPAAADD</sequence>
<comment type="cofactor">
    <cofactor evidence="1">
        <name>NAD(+)</name>
        <dbReference type="ChEBI" id="CHEBI:57540"/>
    </cofactor>
</comment>
<dbReference type="PRINTS" id="PR00732">
    <property type="entry name" value="GLHYDRLASE4"/>
</dbReference>
<dbReference type="GeneID" id="78821305"/>
<dbReference type="NCBIfam" id="NF011657">
    <property type="entry name" value="PRK15076.1"/>
    <property type="match status" value="1"/>
</dbReference>
<dbReference type="Pfam" id="PF11975">
    <property type="entry name" value="Glyco_hydro_4C"/>
    <property type="match status" value="1"/>
</dbReference>
<reference evidence="11 12" key="1">
    <citation type="journal article" date="2019" name="Int. J. Syst. Evol. Microbiol.">
        <title>The Global Catalogue of Microorganisms (GCM) 10K type strain sequencing project: providing services to taxonomists for standard genome sequencing and annotation.</title>
        <authorList>
            <consortium name="The Broad Institute Genomics Platform"/>
            <consortium name="The Broad Institute Genome Sequencing Center for Infectious Disease"/>
            <person name="Wu L."/>
            <person name="Ma J."/>
        </authorList>
    </citation>
    <scope>NUCLEOTIDE SEQUENCE [LARGE SCALE GENOMIC DNA]</scope>
    <source>
        <strain evidence="11 12">XZYJT29</strain>
    </source>
</reference>
<gene>
    <name evidence="11" type="primary">melA</name>
    <name evidence="11" type="ORF">ACFQMA_14330</name>
</gene>
<dbReference type="Proteomes" id="UP001596432">
    <property type="component" value="Unassembled WGS sequence"/>
</dbReference>
<evidence type="ECO:0000256" key="2">
    <source>
        <dbReference type="ARBA" id="ARBA00001936"/>
    </source>
</evidence>
<accession>A0ABD5Y546</accession>
<dbReference type="Gene3D" id="3.90.1820.10">
    <property type="entry name" value="AglA-like glucosidase"/>
    <property type="match status" value="1"/>
</dbReference>
<dbReference type="GO" id="GO:0046872">
    <property type="term" value="F:metal ion binding"/>
    <property type="evidence" value="ECO:0007669"/>
    <property type="project" value="UniProtKB-KW"/>
</dbReference>
<evidence type="ECO:0000259" key="10">
    <source>
        <dbReference type="Pfam" id="PF11975"/>
    </source>
</evidence>
<keyword evidence="9 11" id="KW-0326">Glycosidase</keyword>
<evidence type="ECO:0000256" key="1">
    <source>
        <dbReference type="ARBA" id="ARBA00001911"/>
    </source>
</evidence>
<dbReference type="AlphaFoldDB" id="A0ABD5Y546"/>
<dbReference type="InterPro" id="IPR036291">
    <property type="entry name" value="NAD(P)-bd_dom_sf"/>
</dbReference>
<comment type="similarity">
    <text evidence="3">Belongs to the glycosyl hydrolase 4 family.</text>
</comment>
<dbReference type="InterPro" id="IPR053715">
    <property type="entry name" value="GH4_Enzyme_sf"/>
</dbReference>
<dbReference type="PANTHER" id="PTHR32092">
    <property type="entry name" value="6-PHOSPHO-BETA-GLUCOSIDASE-RELATED"/>
    <property type="match status" value="1"/>
</dbReference>
<dbReference type="EC" id="3.2.1.22" evidence="11"/>
<organism evidence="11 12">
    <name type="scientific">Halosimplex aquaticum</name>
    <dbReference type="NCBI Taxonomy" id="3026162"/>
    <lineage>
        <taxon>Archaea</taxon>
        <taxon>Methanobacteriati</taxon>
        <taxon>Methanobacteriota</taxon>
        <taxon>Stenosarchaea group</taxon>
        <taxon>Halobacteria</taxon>
        <taxon>Halobacteriales</taxon>
        <taxon>Haloarculaceae</taxon>
        <taxon>Halosimplex</taxon>
    </lineage>
</organism>
<keyword evidence="4" id="KW-0479">Metal-binding</keyword>
<dbReference type="SUPFAM" id="SSF51735">
    <property type="entry name" value="NAD(P)-binding Rossmann-fold domains"/>
    <property type="match status" value="1"/>
</dbReference>
<evidence type="ECO:0000256" key="5">
    <source>
        <dbReference type="ARBA" id="ARBA00022801"/>
    </source>
</evidence>
<dbReference type="Pfam" id="PF02056">
    <property type="entry name" value="Glyco_hydro_4"/>
    <property type="match status" value="1"/>
</dbReference>
<proteinExistence type="inferred from homology"/>
<dbReference type="InterPro" id="IPR001088">
    <property type="entry name" value="Glyco_hydro_4"/>
</dbReference>
<protein>
    <submittedName>
        <fullName evidence="11">Alpha-galactosidase</fullName>
        <ecNumber evidence="11">3.2.1.22</ecNumber>
    </submittedName>
</protein>
<keyword evidence="8" id="KW-0119">Carbohydrate metabolism</keyword>
<evidence type="ECO:0000256" key="4">
    <source>
        <dbReference type="ARBA" id="ARBA00022723"/>
    </source>
</evidence>
<dbReference type="CDD" id="cd05297">
    <property type="entry name" value="GH4_alpha_glucosidase_galactosidase"/>
    <property type="match status" value="1"/>
</dbReference>
<comment type="cofactor">
    <cofactor evidence="2">
        <name>Mn(2+)</name>
        <dbReference type="ChEBI" id="CHEBI:29035"/>
    </cofactor>
</comment>
<keyword evidence="6" id="KW-0520">NAD</keyword>